<organism evidence="8 9">
    <name type="scientific">Gelidibacter maritimus</name>
    <dbReference type="NCBI Taxonomy" id="2761487"/>
    <lineage>
        <taxon>Bacteria</taxon>
        <taxon>Pseudomonadati</taxon>
        <taxon>Bacteroidota</taxon>
        <taxon>Flavobacteriia</taxon>
        <taxon>Flavobacteriales</taxon>
        <taxon>Flavobacteriaceae</taxon>
        <taxon>Gelidibacter</taxon>
    </lineage>
</organism>
<dbReference type="RefSeq" id="WP_182206772.1">
    <property type="nucleotide sequence ID" value="NZ_JACGLT010000019.1"/>
</dbReference>
<feature type="transmembrane region" description="Helical" evidence="6">
    <location>
        <begin position="43"/>
        <end position="64"/>
    </location>
</feature>
<sequence>MNYFGAIGPWQIIILLGVLLIGIVPAIIALIDILRSEFKSNNKLIWVLVVLFCSFFGAILYFLIGKDQKTQITKIEKP</sequence>
<keyword evidence="3 6" id="KW-0812">Transmembrane</keyword>
<feature type="domain" description="Cardiolipin synthase N-terminal" evidence="7">
    <location>
        <begin position="25"/>
        <end position="65"/>
    </location>
</feature>
<comment type="caution">
    <text evidence="8">The sequence shown here is derived from an EMBL/GenBank/DDBJ whole genome shotgun (WGS) entry which is preliminary data.</text>
</comment>
<evidence type="ECO:0000256" key="2">
    <source>
        <dbReference type="ARBA" id="ARBA00022475"/>
    </source>
</evidence>
<proteinExistence type="predicted"/>
<evidence type="ECO:0000256" key="1">
    <source>
        <dbReference type="ARBA" id="ARBA00004651"/>
    </source>
</evidence>
<evidence type="ECO:0000256" key="6">
    <source>
        <dbReference type="SAM" id="Phobius"/>
    </source>
</evidence>
<keyword evidence="5 6" id="KW-0472">Membrane</keyword>
<gene>
    <name evidence="8" type="ORF">H3Z82_17360</name>
</gene>
<keyword evidence="4 6" id="KW-1133">Transmembrane helix</keyword>
<evidence type="ECO:0000313" key="9">
    <source>
        <dbReference type="Proteomes" id="UP000541857"/>
    </source>
</evidence>
<evidence type="ECO:0000256" key="4">
    <source>
        <dbReference type="ARBA" id="ARBA00022989"/>
    </source>
</evidence>
<evidence type="ECO:0000256" key="3">
    <source>
        <dbReference type="ARBA" id="ARBA00022692"/>
    </source>
</evidence>
<feature type="transmembrane region" description="Helical" evidence="6">
    <location>
        <begin position="12"/>
        <end position="31"/>
    </location>
</feature>
<keyword evidence="2" id="KW-1003">Cell membrane</keyword>
<accession>A0A7W2R537</accession>
<evidence type="ECO:0000313" key="8">
    <source>
        <dbReference type="EMBL" id="MBA6154499.1"/>
    </source>
</evidence>
<name>A0A7W2R537_9FLAO</name>
<keyword evidence="9" id="KW-1185">Reference proteome</keyword>
<dbReference type="Proteomes" id="UP000541857">
    <property type="component" value="Unassembled WGS sequence"/>
</dbReference>
<dbReference type="Pfam" id="PF13396">
    <property type="entry name" value="PLDc_N"/>
    <property type="match status" value="1"/>
</dbReference>
<dbReference type="GO" id="GO:0005886">
    <property type="term" value="C:plasma membrane"/>
    <property type="evidence" value="ECO:0007669"/>
    <property type="project" value="UniProtKB-SubCell"/>
</dbReference>
<evidence type="ECO:0000259" key="7">
    <source>
        <dbReference type="Pfam" id="PF13396"/>
    </source>
</evidence>
<comment type="subcellular location">
    <subcellularLocation>
        <location evidence="1">Cell membrane</location>
        <topology evidence="1">Multi-pass membrane protein</topology>
    </subcellularLocation>
</comment>
<reference evidence="8 9" key="1">
    <citation type="submission" date="2020-07" db="EMBL/GenBank/DDBJ databases">
        <title>Bacterium isolated from marine sediment.</title>
        <authorList>
            <person name="Shang D."/>
        </authorList>
    </citation>
    <scope>NUCLEOTIDE SEQUENCE [LARGE SCALE GENOMIC DNA]</scope>
    <source>
        <strain evidence="8 9">F6074</strain>
    </source>
</reference>
<evidence type="ECO:0000256" key="5">
    <source>
        <dbReference type="ARBA" id="ARBA00023136"/>
    </source>
</evidence>
<dbReference type="EMBL" id="JACGLT010000019">
    <property type="protein sequence ID" value="MBA6154499.1"/>
    <property type="molecule type" value="Genomic_DNA"/>
</dbReference>
<dbReference type="InterPro" id="IPR027379">
    <property type="entry name" value="CLS_N"/>
</dbReference>
<dbReference type="AlphaFoldDB" id="A0A7W2R537"/>
<protein>
    <submittedName>
        <fullName evidence="8">PLDc_N domain-containing protein</fullName>
    </submittedName>
</protein>